<name>A0A0E9SJ53_ANGAN</name>
<proteinExistence type="predicted"/>
<accession>A0A0E9SJ53</accession>
<evidence type="ECO:0000313" key="1">
    <source>
        <dbReference type="EMBL" id="JAH41321.1"/>
    </source>
</evidence>
<reference evidence="1" key="2">
    <citation type="journal article" date="2015" name="Fish Shellfish Immunol.">
        <title>Early steps in the European eel (Anguilla anguilla)-Vibrio vulnificus interaction in the gills: Role of the RtxA13 toxin.</title>
        <authorList>
            <person name="Callol A."/>
            <person name="Pajuelo D."/>
            <person name="Ebbesson L."/>
            <person name="Teles M."/>
            <person name="MacKenzie S."/>
            <person name="Amaro C."/>
        </authorList>
    </citation>
    <scope>NUCLEOTIDE SEQUENCE</scope>
</reference>
<sequence>MSLQKFCSLFIVTA</sequence>
<protein>
    <submittedName>
        <fullName evidence="1">Uncharacterized protein</fullName>
    </submittedName>
</protein>
<organism evidence="1">
    <name type="scientific">Anguilla anguilla</name>
    <name type="common">European freshwater eel</name>
    <name type="synonym">Muraena anguilla</name>
    <dbReference type="NCBI Taxonomy" id="7936"/>
    <lineage>
        <taxon>Eukaryota</taxon>
        <taxon>Metazoa</taxon>
        <taxon>Chordata</taxon>
        <taxon>Craniata</taxon>
        <taxon>Vertebrata</taxon>
        <taxon>Euteleostomi</taxon>
        <taxon>Actinopterygii</taxon>
        <taxon>Neopterygii</taxon>
        <taxon>Teleostei</taxon>
        <taxon>Anguilliformes</taxon>
        <taxon>Anguillidae</taxon>
        <taxon>Anguilla</taxon>
    </lineage>
</organism>
<dbReference type="EMBL" id="GBXM01067256">
    <property type="protein sequence ID" value="JAH41321.1"/>
    <property type="molecule type" value="Transcribed_RNA"/>
</dbReference>
<reference evidence="1" key="1">
    <citation type="submission" date="2014-11" db="EMBL/GenBank/DDBJ databases">
        <authorList>
            <person name="Amaro Gonzalez C."/>
        </authorList>
    </citation>
    <scope>NUCLEOTIDE SEQUENCE</scope>
</reference>